<evidence type="ECO:0000313" key="3">
    <source>
        <dbReference type="Proteomes" id="UP000230353"/>
    </source>
</evidence>
<protein>
    <recommendedName>
        <fullName evidence="4">PEGA domain-containing protein</fullName>
    </recommendedName>
</protein>
<feature type="transmembrane region" description="Helical" evidence="1">
    <location>
        <begin position="9"/>
        <end position="28"/>
    </location>
</feature>
<keyword evidence="1" id="KW-0472">Membrane</keyword>
<reference evidence="3" key="1">
    <citation type="submission" date="2017-09" db="EMBL/GenBank/DDBJ databases">
        <title>Depth-based differentiation of microbial function through sediment-hosted aquifers and enrichment of novel symbionts in the deep terrestrial subsurface.</title>
        <authorList>
            <person name="Probst A.J."/>
            <person name="Ladd B."/>
            <person name="Jarett J.K."/>
            <person name="Geller-Mcgrath D.E."/>
            <person name="Sieber C.M.K."/>
            <person name="Emerson J.B."/>
            <person name="Anantharaman K."/>
            <person name="Thomas B.C."/>
            <person name="Malmstrom R."/>
            <person name="Stieglmeier M."/>
            <person name="Klingl A."/>
            <person name="Woyke T."/>
            <person name="Ryan C.M."/>
            <person name="Banfield J.F."/>
        </authorList>
    </citation>
    <scope>NUCLEOTIDE SEQUENCE [LARGE SCALE GENOMIC DNA]</scope>
</reference>
<dbReference type="AlphaFoldDB" id="A0A2H0WMZ7"/>
<comment type="caution">
    <text evidence="2">The sequence shown here is derived from an EMBL/GenBank/DDBJ whole genome shotgun (WGS) entry which is preliminary data.</text>
</comment>
<evidence type="ECO:0000256" key="1">
    <source>
        <dbReference type="SAM" id="Phobius"/>
    </source>
</evidence>
<proteinExistence type="predicted"/>
<dbReference type="Proteomes" id="UP000230353">
    <property type="component" value="Unassembled WGS sequence"/>
</dbReference>
<name>A0A2H0WMZ7_9BACT</name>
<keyword evidence="1" id="KW-1133">Transmembrane helix</keyword>
<sequence>MITIKTRRYIMIFSLAVFVIVATAILFYSQGYSINRNLTLSRHGGLYISTPFSGSEIFINNENEKKTGVLNGGLFKSNLKPGYYAALVAKDGFWPWAKTLEVKEGMVAEARAIMVPENLKGEIIEKGNFSNLWSHNKSETIALKEKNGNFYSLSFYLPDKDIYLTADSNFTKQLLTFKDDITALAWDKNYLIFKSEKGLIKASFNFSSNTASAQYSSESFENYSTVKYERLTDRDREKLWWNPPTNQVFVDWLEENGAPPYYICDENCDSLPLQIFQSKFTIQNIEFFPQRKDVIIIAVGNGVYALEIDGRGGRLIYPIYKGKKPTFGLSNSTNYIYILDDSSLLKMYLK</sequence>
<organism evidence="2 3">
    <name type="scientific">Candidatus Tagabacteria bacterium CG09_land_8_20_14_0_10_41_14</name>
    <dbReference type="NCBI Taxonomy" id="1975021"/>
    <lineage>
        <taxon>Bacteria</taxon>
        <taxon>Candidatus Tagaibacteriota</taxon>
    </lineage>
</organism>
<accession>A0A2H0WMZ7</accession>
<evidence type="ECO:0008006" key="4">
    <source>
        <dbReference type="Google" id="ProtNLM"/>
    </source>
</evidence>
<gene>
    <name evidence="2" type="ORF">COT67_02390</name>
</gene>
<keyword evidence="1" id="KW-0812">Transmembrane</keyword>
<evidence type="ECO:0000313" key="2">
    <source>
        <dbReference type="EMBL" id="PIS13338.1"/>
    </source>
</evidence>
<dbReference type="EMBL" id="PEZL01000033">
    <property type="protein sequence ID" value="PIS13338.1"/>
    <property type="molecule type" value="Genomic_DNA"/>
</dbReference>